<dbReference type="Proteomes" id="UP000299084">
    <property type="component" value="Unassembled WGS sequence"/>
</dbReference>
<proteinExistence type="inferred from homology"/>
<protein>
    <recommendedName>
        <fullName evidence="4">Large ribosomal subunit protein eL13</fullName>
    </recommendedName>
    <alternativeName>
        <fullName evidence="5">60S ribosomal protein L13</fullName>
    </alternativeName>
</protein>
<dbReference type="GO" id="GO:0022625">
    <property type="term" value="C:cytosolic large ribosomal subunit"/>
    <property type="evidence" value="ECO:0007669"/>
    <property type="project" value="TreeGrafter"/>
</dbReference>
<dbReference type="InterPro" id="IPR001380">
    <property type="entry name" value="Ribosomal_eL13"/>
</dbReference>
<evidence type="ECO:0000313" key="7">
    <source>
        <dbReference type="EMBL" id="KAB1259395.1"/>
    </source>
</evidence>
<evidence type="ECO:0000256" key="3">
    <source>
        <dbReference type="ARBA" id="ARBA00023274"/>
    </source>
</evidence>
<dbReference type="GO" id="GO:0003723">
    <property type="term" value="F:RNA binding"/>
    <property type="evidence" value="ECO:0007669"/>
    <property type="project" value="TreeGrafter"/>
</dbReference>
<name>A0A5N4CKE4_CAMDR</name>
<dbReference type="Pfam" id="PF01294">
    <property type="entry name" value="Ribosomal_L13e"/>
    <property type="match status" value="1"/>
</dbReference>
<evidence type="ECO:0000256" key="4">
    <source>
        <dbReference type="ARBA" id="ARBA00035216"/>
    </source>
</evidence>
<dbReference type="PANTHER" id="PTHR11722">
    <property type="entry name" value="60S RIBOSOMAL PROTEIN L13"/>
    <property type="match status" value="1"/>
</dbReference>
<evidence type="ECO:0000313" key="8">
    <source>
        <dbReference type="Proteomes" id="UP000299084"/>
    </source>
</evidence>
<dbReference type="FunFam" id="1.20.5.110:FF:000003">
    <property type="entry name" value="60S ribosomal protein L13"/>
    <property type="match status" value="1"/>
</dbReference>
<accession>A0A5N4CKE4</accession>
<comment type="similarity">
    <text evidence="1">Belongs to the eukaryotic ribosomal protein eL13 family.</text>
</comment>
<keyword evidence="8" id="KW-1185">Reference proteome</keyword>
<keyword evidence="3" id="KW-0687">Ribonucleoprotein</keyword>
<keyword evidence="2 7" id="KW-0689">Ribosomal protein</keyword>
<comment type="caution">
    <text evidence="7">The sequence shown here is derived from an EMBL/GenBank/DDBJ whole genome shotgun (WGS) entry which is preliminary data.</text>
</comment>
<organism evidence="7 8">
    <name type="scientific">Camelus dromedarius</name>
    <name type="common">Dromedary</name>
    <name type="synonym">Arabian camel</name>
    <dbReference type="NCBI Taxonomy" id="9838"/>
    <lineage>
        <taxon>Eukaryota</taxon>
        <taxon>Metazoa</taxon>
        <taxon>Chordata</taxon>
        <taxon>Craniata</taxon>
        <taxon>Vertebrata</taxon>
        <taxon>Euteleostomi</taxon>
        <taxon>Mammalia</taxon>
        <taxon>Eutheria</taxon>
        <taxon>Laurasiatheria</taxon>
        <taxon>Artiodactyla</taxon>
        <taxon>Tylopoda</taxon>
        <taxon>Camelidae</taxon>
        <taxon>Camelus</taxon>
    </lineage>
</organism>
<dbReference type="EMBL" id="JWIN03000022">
    <property type="protein sequence ID" value="KAB1259395.1"/>
    <property type="molecule type" value="Genomic_DNA"/>
</dbReference>
<feature type="region of interest" description="Disordered" evidence="6">
    <location>
        <begin position="40"/>
        <end position="75"/>
    </location>
</feature>
<dbReference type="GO" id="GO:0003735">
    <property type="term" value="F:structural constituent of ribosome"/>
    <property type="evidence" value="ECO:0007669"/>
    <property type="project" value="InterPro"/>
</dbReference>
<evidence type="ECO:0000256" key="2">
    <source>
        <dbReference type="ARBA" id="ARBA00022980"/>
    </source>
</evidence>
<dbReference type="AlphaFoldDB" id="A0A5N4CKE4"/>
<dbReference type="Gene3D" id="1.20.5.110">
    <property type="match status" value="1"/>
</dbReference>
<sequence length="239" mass="26404">LQGLCTYSSLFIGAFPLPTPPSTSSPVLILQAKVQTALSGPVSTRSSSDTWPHSSTTSARDLQTQGCHIPRRPAPSPLRPVVRCPTVRYHTKVHNGQGFSLEDLRVVSIHKKGSPDHWDLVDPRRWNKCTESLRANAQWLKEYCSELILFPGKPAAPKKGDSSAEDLKAATQPTRPVMPKWNVCKKEKARVISEKNFKAFAGLLLTRANAWLFGIQTKRAKEAAEQDVEKKKESAVGNL</sequence>
<feature type="non-terminal residue" evidence="7">
    <location>
        <position position="1"/>
    </location>
</feature>
<gene>
    <name evidence="7" type="ORF">Cadr_000025690</name>
</gene>
<dbReference type="PANTHER" id="PTHR11722:SF0">
    <property type="entry name" value="LARGE RIBOSOMAL SUBUNIT PROTEIN EL13"/>
    <property type="match status" value="1"/>
</dbReference>
<evidence type="ECO:0000256" key="5">
    <source>
        <dbReference type="ARBA" id="ARBA00035321"/>
    </source>
</evidence>
<dbReference type="GO" id="GO:0006412">
    <property type="term" value="P:translation"/>
    <property type="evidence" value="ECO:0007669"/>
    <property type="project" value="InterPro"/>
</dbReference>
<reference evidence="7 8" key="1">
    <citation type="journal article" date="2019" name="Mol. Ecol. Resour.">
        <title>Improving Illumina assemblies with Hi-C and long reads: an example with the North African dromedary.</title>
        <authorList>
            <person name="Elbers J.P."/>
            <person name="Rogers M.F."/>
            <person name="Perelman P.L."/>
            <person name="Proskuryakova A.A."/>
            <person name="Serdyukova N.A."/>
            <person name="Johnson W.E."/>
            <person name="Horin P."/>
            <person name="Corander J."/>
            <person name="Murphy D."/>
            <person name="Burger P.A."/>
        </authorList>
    </citation>
    <scope>NUCLEOTIDE SEQUENCE [LARGE SCALE GENOMIC DNA]</scope>
    <source>
        <strain evidence="7">Drom800</strain>
        <tissue evidence="7">Blood</tissue>
    </source>
</reference>
<evidence type="ECO:0000256" key="1">
    <source>
        <dbReference type="ARBA" id="ARBA00005640"/>
    </source>
</evidence>
<feature type="compositionally biased region" description="Polar residues" evidence="6">
    <location>
        <begin position="40"/>
        <end position="66"/>
    </location>
</feature>
<evidence type="ECO:0000256" key="6">
    <source>
        <dbReference type="SAM" id="MobiDB-lite"/>
    </source>
</evidence>